<dbReference type="HOGENOM" id="CLU_028381_2_0_1"/>
<dbReference type="PANTHER" id="PTHR10704">
    <property type="entry name" value="CARBOHYDRATE SULFOTRANSFERASE"/>
    <property type="match status" value="1"/>
</dbReference>
<dbReference type="InterPro" id="IPR000863">
    <property type="entry name" value="Sulfotransferase_dom"/>
</dbReference>
<dbReference type="SUPFAM" id="SSF52540">
    <property type="entry name" value="P-loop containing nucleoside triphosphate hydrolases"/>
    <property type="match status" value="1"/>
</dbReference>
<accession>R7TN10</accession>
<dbReference type="AlphaFoldDB" id="R7TN10"/>
<proteinExistence type="predicted"/>
<dbReference type="EnsemblMetazoa" id="CapteT196777">
    <property type="protein sequence ID" value="CapteP196777"/>
    <property type="gene ID" value="CapteG196777"/>
</dbReference>
<reference evidence="4" key="1">
    <citation type="submission" date="2012-12" db="EMBL/GenBank/DDBJ databases">
        <authorList>
            <person name="Hellsten U."/>
            <person name="Grimwood J."/>
            <person name="Chapman J.A."/>
            <person name="Shapiro H."/>
            <person name="Aerts A."/>
            <person name="Otillar R.P."/>
            <person name="Terry A.Y."/>
            <person name="Boore J.L."/>
            <person name="Simakov O."/>
            <person name="Marletaz F."/>
            <person name="Cho S.-J."/>
            <person name="Edsinger-Gonzales E."/>
            <person name="Havlak P."/>
            <person name="Kuo D.-H."/>
            <person name="Larsson T."/>
            <person name="Lv J."/>
            <person name="Arendt D."/>
            <person name="Savage R."/>
            <person name="Osoegawa K."/>
            <person name="de Jong P."/>
            <person name="Lindberg D.R."/>
            <person name="Seaver E.C."/>
            <person name="Weisblat D.A."/>
            <person name="Putnam N.H."/>
            <person name="Grigoriev I.V."/>
            <person name="Rokhsar D.S."/>
        </authorList>
    </citation>
    <scope>NUCLEOTIDE SEQUENCE</scope>
    <source>
        <strain evidence="4">I ESC-2004</strain>
    </source>
</reference>
<sequence>MALWVVVTSSEASKRVKATGQKLVNNEPKVERDVASVEHKKRVLMLTYMRGGSTFLGELFNQHPDAFYWFEPLHNYQLTRRPPHTSPDLYLFNNGSESSILTPEELQAHVDIIRKTVTCDLQSLPLYIFADIFLTDWQVPQKMKNYRKCMDGKNKTVKVSAEFKRLKNFNRIYNLTPRDLDLNFDVIEKKIESEKDSHFLKPKKATDVFPFKVQSCIHLLEEPCKQSKVIAIKSIRYAAEFIPRLGDDIDKVIHLSRDPRGIINSRDGDKLDAAKKVNQYLCYHMLADVQSRKKQEIRNPNLYFSLKYEDFAANTMGYAKRLYEFVGLVNNNATLQRIVAMTHTRKDNGPIGTSRKISTATASAWRSKLAPEVIKIITEKCAEVLSQYGYIST</sequence>
<evidence type="ECO:0000313" key="4">
    <source>
        <dbReference type="Proteomes" id="UP000014760"/>
    </source>
</evidence>
<dbReference type="Pfam" id="PF00685">
    <property type="entry name" value="Sulfotransfer_1"/>
    <property type="match status" value="1"/>
</dbReference>
<dbReference type="InterPro" id="IPR051135">
    <property type="entry name" value="Gal/GlcNAc/GalNAc_ST"/>
</dbReference>
<dbReference type="InterPro" id="IPR027417">
    <property type="entry name" value="P-loop_NTPase"/>
</dbReference>
<name>R7TN10_CAPTE</name>
<keyword evidence="4" id="KW-1185">Reference proteome</keyword>
<dbReference type="Gene3D" id="3.40.50.300">
    <property type="entry name" value="P-loop containing nucleotide triphosphate hydrolases"/>
    <property type="match status" value="1"/>
</dbReference>
<organism evidence="2">
    <name type="scientific">Capitella teleta</name>
    <name type="common">Polychaete worm</name>
    <dbReference type="NCBI Taxonomy" id="283909"/>
    <lineage>
        <taxon>Eukaryota</taxon>
        <taxon>Metazoa</taxon>
        <taxon>Spiralia</taxon>
        <taxon>Lophotrochozoa</taxon>
        <taxon>Annelida</taxon>
        <taxon>Polychaeta</taxon>
        <taxon>Sedentaria</taxon>
        <taxon>Scolecida</taxon>
        <taxon>Capitellidae</taxon>
        <taxon>Capitella</taxon>
    </lineage>
</organism>
<dbReference type="EMBL" id="AMQN01013294">
    <property type="status" value="NOT_ANNOTATED_CDS"/>
    <property type="molecule type" value="Genomic_DNA"/>
</dbReference>
<feature type="domain" description="Sulfotransferase" evidence="1">
    <location>
        <begin position="251"/>
        <end position="388"/>
    </location>
</feature>
<reference evidence="2 4" key="2">
    <citation type="journal article" date="2013" name="Nature">
        <title>Insights into bilaterian evolution from three spiralian genomes.</title>
        <authorList>
            <person name="Simakov O."/>
            <person name="Marletaz F."/>
            <person name="Cho S.J."/>
            <person name="Edsinger-Gonzales E."/>
            <person name="Havlak P."/>
            <person name="Hellsten U."/>
            <person name="Kuo D.H."/>
            <person name="Larsson T."/>
            <person name="Lv J."/>
            <person name="Arendt D."/>
            <person name="Savage R."/>
            <person name="Osoegawa K."/>
            <person name="de Jong P."/>
            <person name="Grimwood J."/>
            <person name="Chapman J.A."/>
            <person name="Shapiro H."/>
            <person name="Aerts A."/>
            <person name="Otillar R.P."/>
            <person name="Terry A.Y."/>
            <person name="Boore J.L."/>
            <person name="Grigoriev I.V."/>
            <person name="Lindberg D.R."/>
            <person name="Seaver E.C."/>
            <person name="Weisblat D.A."/>
            <person name="Putnam N.H."/>
            <person name="Rokhsar D.S."/>
        </authorList>
    </citation>
    <scope>NUCLEOTIDE SEQUENCE</scope>
    <source>
        <strain evidence="2 4">I ESC-2004</strain>
    </source>
</reference>
<dbReference type="PANTHER" id="PTHR10704:SF71">
    <property type="entry name" value="CARBOHYDRATE SULFOTRANSFERASE 1-LIKE"/>
    <property type="match status" value="1"/>
</dbReference>
<dbReference type="OMA" id="CEFKEET"/>
<dbReference type="Proteomes" id="UP000014760">
    <property type="component" value="Unassembled WGS sequence"/>
</dbReference>
<evidence type="ECO:0000313" key="3">
    <source>
        <dbReference type="EnsemblMetazoa" id="CapteP196777"/>
    </source>
</evidence>
<dbReference type="GO" id="GO:0006790">
    <property type="term" value="P:sulfur compound metabolic process"/>
    <property type="evidence" value="ECO:0007669"/>
    <property type="project" value="TreeGrafter"/>
</dbReference>
<gene>
    <name evidence="2" type="ORF">CAPTEDRAFT_196777</name>
</gene>
<dbReference type="GO" id="GO:0006044">
    <property type="term" value="P:N-acetylglucosamine metabolic process"/>
    <property type="evidence" value="ECO:0007669"/>
    <property type="project" value="TreeGrafter"/>
</dbReference>
<dbReference type="EMBL" id="KB310112">
    <property type="protein sequence ID" value="ELT92470.1"/>
    <property type="molecule type" value="Genomic_DNA"/>
</dbReference>
<protein>
    <recommendedName>
        <fullName evidence="1">Sulfotransferase domain-containing protein</fullName>
    </recommendedName>
</protein>
<evidence type="ECO:0000313" key="2">
    <source>
        <dbReference type="EMBL" id="ELT92470.1"/>
    </source>
</evidence>
<reference evidence="3" key="3">
    <citation type="submission" date="2015-06" db="UniProtKB">
        <authorList>
            <consortium name="EnsemblMetazoa"/>
        </authorList>
    </citation>
    <scope>IDENTIFICATION</scope>
</reference>
<dbReference type="STRING" id="283909.R7TN10"/>
<dbReference type="OrthoDB" id="6138663at2759"/>
<dbReference type="GO" id="GO:0001517">
    <property type="term" value="F:N-acetylglucosamine 6-O-sulfotransferase activity"/>
    <property type="evidence" value="ECO:0007669"/>
    <property type="project" value="TreeGrafter"/>
</dbReference>
<evidence type="ECO:0000259" key="1">
    <source>
        <dbReference type="Pfam" id="PF00685"/>
    </source>
</evidence>